<comment type="cofactor">
    <cofactor evidence="9">
        <name>Mg(2+)</name>
        <dbReference type="ChEBI" id="CHEBI:18420"/>
    </cofactor>
</comment>
<feature type="binding site" evidence="9">
    <location>
        <begin position="12"/>
        <end position="14"/>
    </location>
    <ligand>
        <name>substrate</name>
    </ligand>
</feature>
<comment type="catalytic activity">
    <reaction evidence="9">
        <text>6-carboxy-5,6,7,8-tetrahydropterin + H(+) = 7-carboxy-7-carbaguanine + NH4(+)</text>
        <dbReference type="Rhea" id="RHEA:27974"/>
        <dbReference type="ChEBI" id="CHEBI:15378"/>
        <dbReference type="ChEBI" id="CHEBI:28938"/>
        <dbReference type="ChEBI" id="CHEBI:61032"/>
        <dbReference type="ChEBI" id="CHEBI:61036"/>
        <dbReference type="EC" id="4.3.99.3"/>
    </reaction>
</comment>
<dbReference type="Gene3D" id="3.20.20.70">
    <property type="entry name" value="Aldolase class I"/>
    <property type="match status" value="1"/>
</dbReference>
<dbReference type="NCBIfam" id="TIGR04508">
    <property type="entry name" value="queE_Cx14CxxC"/>
    <property type="match status" value="1"/>
</dbReference>
<dbReference type="InterPro" id="IPR024924">
    <property type="entry name" value="7-CO-7-deazaguanine_synth-like"/>
</dbReference>
<evidence type="ECO:0000256" key="7">
    <source>
        <dbReference type="ARBA" id="ARBA00023014"/>
    </source>
</evidence>
<keyword evidence="11" id="KW-1185">Reference proteome</keyword>
<dbReference type="InterPro" id="IPR058240">
    <property type="entry name" value="rSAM_sf"/>
</dbReference>
<comment type="cofactor">
    <cofactor evidence="9">
        <name>S-adenosyl-L-methionine</name>
        <dbReference type="ChEBI" id="CHEBI:59789"/>
    </cofactor>
    <text evidence="9">Binds 1 S-adenosyl-L-methionine per subunit.</text>
</comment>
<evidence type="ECO:0000256" key="2">
    <source>
        <dbReference type="ARBA" id="ARBA00022691"/>
    </source>
</evidence>
<dbReference type="SUPFAM" id="SSF102114">
    <property type="entry name" value="Radical SAM enzymes"/>
    <property type="match status" value="1"/>
</dbReference>
<dbReference type="InterPro" id="IPR013785">
    <property type="entry name" value="Aldolase_TIM"/>
</dbReference>
<gene>
    <name evidence="9 10" type="primary">queE</name>
    <name evidence="10" type="ORF">KPS_001392</name>
</gene>
<dbReference type="SFLD" id="SFLDS00029">
    <property type="entry name" value="Radical_SAM"/>
    <property type="match status" value="1"/>
</dbReference>
<feature type="binding site" evidence="9">
    <location>
        <position position="31"/>
    </location>
    <ligand>
        <name>[4Fe-4S] cluster</name>
        <dbReference type="ChEBI" id="CHEBI:49883"/>
        <note>4Fe-4S-S-AdoMet</note>
    </ligand>
</feature>
<accession>A0ABY9R746</accession>
<dbReference type="PANTHER" id="PTHR42836:SF1">
    <property type="entry name" value="7-CARBOXY-7-DEAZAGUANINE SYNTHASE"/>
    <property type="match status" value="1"/>
</dbReference>
<evidence type="ECO:0000256" key="4">
    <source>
        <dbReference type="ARBA" id="ARBA00022785"/>
    </source>
</evidence>
<feature type="binding site" evidence="9">
    <location>
        <position position="51"/>
    </location>
    <ligand>
        <name>Mg(2+)</name>
        <dbReference type="ChEBI" id="CHEBI:18420"/>
    </ligand>
</feature>
<proteinExistence type="inferred from homology"/>
<evidence type="ECO:0000256" key="9">
    <source>
        <dbReference type="HAMAP-Rule" id="MF_00917"/>
    </source>
</evidence>
<evidence type="ECO:0000313" key="10">
    <source>
        <dbReference type="EMBL" id="WMW67264.1"/>
    </source>
</evidence>
<dbReference type="GO" id="GO:0016829">
    <property type="term" value="F:lyase activity"/>
    <property type="evidence" value="ECO:0007669"/>
    <property type="project" value="UniProtKB-KW"/>
</dbReference>
<dbReference type="InterPro" id="IPR007197">
    <property type="entry name" value="rSAM"/>
</dbReference>
<feature type="binding site" evidence="9">
    <location>
        <position position="49"/>
    </location>
    <ligand>
        <name>[4Fe-4S] cluster</name>
        <dbReference type="ChEBI" id="CHEBI:49883"/>
        <note>4Fe-4S-S-AdoMet</note>
    </ligand>
</feature>
<keyword evidence="2 9" id="KW-0949">S-adenosyl-L-methionine</keyword>
<keyword evidence="6 9" id="KW-0408">Iron</keyword>
<sequence>MGYRVKEIFHSLQGEGMHVGRAAVFCRFSGCNLWTGREQDRPDASCRFCDTDFTGTDGPGGGVFEDAQALAFAILAAFPYPLAPLDGGGWRPYVVFTGGEPALQLTPELLDVLHAHGCQCGVETNGTLPLPAGLDWVTVSPKAGTRLAVTRGDELKLVWPQQGVSPADFAGLDFGHFILQPRDDAGRGATGETGADGEMGAGHVAACVRYCLEHPRWRLGLQVHKFLGIR</sequence>
<keyword evidence="5 9" id="KW-0460">Magnesium</keyword>
<dbReference type="SFLD" id="SFLDF00376">
    <property type="entry name" value="7-carboxy-7-deazaguanine_synth"/>
    <property type="match status" value="1"/>
</dbReference>
<evidence type="ECO:0000313" key="11">
    <source>
        <dbReference type="Proteomes" id="UP001180616"/>
    </source>
</evidence>
<feature type="binding site" evidence="9">
    <location>
        <begin position="48"/>
        <end position="50"/>
    </location>
    <ligand>
        <name>S-adenosyl-L-methionine</name>
        <dbReference type="ChEBI" id="CHEBI:59789"/>
    </ligand>
</feature>
<organism evidence="10 11">
    <name type="scientific">Nitratidesulfovibrio liaohensis</name>
    <dbReference type="NCBI Taxonomy" id="2604158"/>
    <lineage>
        <taxon>Bacteria</taxon>
        <taxon>Pseudomonadati</taxon>
        <taxon>Thermodesulfobacteriota</taxon>
        <taxon>Desulfovibrionia</taxon>
        <taxon>Desulfovibrionales</taxon>
        <taxon>Desulfovibrionaceae</taxon>
        <taxon>Nitratidesulfovibrio</taxon>
    </lineage>
</organism>
<dbReference type="RefSeq" id="WP_309543071.1">
    <property type="nucleotide sequence ID" value="NZ_CP133659.1"/>
</dbReference>
<dbReference type="InterPro" id="IPR030977">
    <property type="entry name" value="QueE_Cx14CxxC"/>
</dbReference>
<comment type="similarity">
    <text evidence="9">Belongs to the radical SAM superfamily. 7-carboxy-7-deazaguanine synthase family.</text>
</comment>
<comment type="cofactor">
    <cofactor evidence="9">
        <name>[4Fe-4S] cluster</name>
        <dbReference type="ChEBI" id="CHEBI:49883"/>
    </cofactor>
    <text evidence="9">Binds 1 [4Fe-4S] cluster. The cluster is coordinated with 3 cysteines and an exchangeable S-adenosyl-L-methionine.</text>
</comment>
<comment type="caution">
    <text evidence="9">Lacks conserved residue(s) required for the propagation of feature annotation.</text>
</comment>
<dbReference type="HAMAP" id="MF_00917">
    <property type="entry name" value="QueE"/>
    <property type="match status" value="1"/>
</dbReference>
<dbReference type="EC" id="4.3.99.3" evidence="9"/>
<comment type="function">
    <text evidence="9">Catalyzes the complex heterocyclic radical-mediated conversion of 6-carboxy-5,6,7,8-tetrahydropterin (CPH4) to 7-carboxy-7-deazaguanine (CDG), a step common to the biosynthetic pathways of all 7-deazapurine-containing compounds.</text>
</comment>
<keyword evidence="1 9" id="KW-0004">4Fe-4S</keyword>
<evidence type="ECO:0000256" key="1">
    <source>
        <dbReference type="ARBA" id="ARBA00022485"/>
    </source>
</evidence>
<evidence type="ECO:0000256" key="6">
    <source>
        <dbReference type="ARBA" id="ARBA00023004"/>
    </source>
</evidence>
<feature type="binding site" evidence="9">
    <location>
        <position position="27"/>
    </location>
    <ligand>
        <name>substrate</name>
    </ligand>
</feature>
<dbReference type="EMBL" id="CP133659">
    <property type="protein sequence ID" value="WMW67264.1"/>
    <property type="molecule type" value="Genomic_DNA"/>
</dbReference>
<comment type="pathway">
    <text evidence="9">Purine metabolism; 7-cyano-7-deazaguanine biosynthesis.</text>
</comment>
<feature type="binding site" evidence="9">
    <location>
        <begin position="140"/>
        <end position="142"/>
    </location>
    <ligand>
        <name>S-adenosyl-L-methionine</name>
        <dbReference type="ChEBI" id="CHEBI:59789"/>
    </ligand>
</feature>
<dbReference type="Proteomes" id="UP001180616">
    <property type="component" value="Chromosome"/>
</dbReference>
<feature type="binding site" evidence="9">
    <location>
        <position position="97"/>
    </location>
    <ligand>
        <name>substrate</name>
    </ligand>
</feature>
<evidence type="ECO:0000256" key="3">
    <source>
        <dbReference type="ARBA" id="ARBA00022723"/>
    </source>
</evidence>
<evidence type="ECO:0000256" key="8">
    <source>
        <dbReference type="ARBA" id="ARBA00023239"/>
    </source>
</evidence>
<dbReference type="PANTHER" id="PTHR42836">
    <property type="entry name" value="7-CARBOXY-7-DEAZAGUANINE SYNTHASE"/>
    <property type="match status" value="1"/>
</dbReference>
<reference evidence="10" key="1">
    <citation type="submission" date="2023-09" db="EMBL/GenBank/DDBJ databases">
        <authorList>
            <consortium name="CW5 consortium"/>
            <person name="Lu C.-W."/>
        </authorList>
    </citation>
    <scope>NUCLEOTIDE SEQUENCE</scope>
    <source>
        <strain evidence="10">KPS</strain>
    </source>
</reference>
<feature type="binding site" evidence="9">
    <location>
        <begin position="180"/>
        <end position="183"/>
    </location>
    <ligand>
        <name>S-adenosyl-L-methionine</name>
        <dbReference type="ChEBI" id="CHEBI:59789"/>
    </ligand>
</feature>
<keyword evidence="7 9" id="KW-0411">Iron-sulfur</keyword>
<keyword evidence="8 9" id="KW-0456">Lyase</keyword>
<protein>
    <recommendedName>
        <fullName evidence="9">7-carboxy-7-deazaguanine synthase</fullName>
        <shortName evidence="9">CDG synthase</shortName>
        <ecNumber evidence="9">4.3.99.3</ecNumber>
    </recommendedName>
    <alternativeName>
        <fullName evidence="9">Queuosine biosynthesis protein QueE</fullName>
    </alternativeName>
</protein>
<comment type="subunit">
    <text evidence="9">Homodimer.</text>
</comment>
<evidence type="ECO:0000256" key="5">
    <source>
        <dbReference type="ARBA" id="ARBA00022842"/>
    </source>
</evidence>
<feature type="binding site" evidence="9">
    <location>
        <position position="99"/>
    </location>
    <ligand>
        <name>S-adenosyl-L-methionine</name>
        <dbReference type="ChEBI" id="CHEBI:59789"/>
    </ligand>
</feature>
<feature type="binding site" evidence="9">
    <location>
        <position position="46"/>
    </location>
    <ligand>
        <name>[4Fe-4S] cluster</name>
        <dbReference type="ChEBI" id="CHEBI:49883"/>
        <note>4Fe-4S-S-AdoMet</note>
    </ligand>
</feature>
<keyword evidence="4 9" id="KW-0671">Queuosine biosynthesis</keyword>
<name>A0ABY9R746_9BACT</name>
<keyword evidence="3 9" id="KW-0479">Metal-binding</keyword>